<sequence>MMMKKMQTAARFRSQLWSLKMPSLCHRSFAAISTYKAVIFDMYGVLIPSPVKLATVFEQQNSVPLGTLGKAIRTGGEVNTWKRFMRGEIGAEEFVETFGRQCSEIAGSPVPIGSFLSNLTSGPMTRPLPVMMEAILCARSRGLKTAVLSNNFLQLNGDPFLPLNHSLFDVIVESCREGLSKPDPRIYHLCLNRLGVSAHEAVFLDDLKLNVEAAAQLGMHAIKVGDIAASVKELEGVLGIPLSGFVPGPGSAPVATKLPMDQLTQYLRKRSLICVRTQGENAPCLTDTHTETSTETYIHSCTLHSSRFFFFFFVSVFFLYVVVLPSVLGAPFLLMEVCLGRMFSDPSLPGLTPGDRRALYQAMQHTLCQIHCLDTRAVGLEDYGEPVDYMGLQVQWWTQQYRDSETPPIPAMERLIQWIPLHLPKHQRSTLIHGSFSLENLVFHPEKPEVVAVMDLGRSRLGDPLTDLTFSMAHCLPQDNPLLTGISDRGLVQLGIPTVEEVMGQYCSSMGLEEGVPDWNFYMAFHLFCLAASHQGESKSTIAGQTGSGRLAEQVADLAWDFATKQGFRIFNAMPRSPHAGTSPLKGQWDCREDGVLEGMTANPIQTSRAQLFIHYSLQEPGNGSLPWAGSPLAGDGLKLIGNCCANILHLFFSSWLFSTNNSCFQEGFSCNNCGWFFSPTKLHLWTRVSAT</sequence>
<dbReference type="CDD" id="cd05154">
    <property type="entry name" value="ACAD10_11_N-like"/>
    <property type="match status" value="1"/>
</dbReference>
<dbReference type="AlphaFoldDB" id="A0A8C7HSN5"/>
<dbReference type="InterPro" id="IPR011009">
    <property type="entry name" value="Kinase-like_dom_sf"/>
</dbReference>
<accession>A0A8C7HSN5</accession>
<evidence type="ECO:0000256" key="1">
    <source>
        <dbReference type="ARBA" id="ARBA00022990"/>
    </source>
</evidence>
<dbReference type="PRINTS" id="PR00413">
    <property type="entry name" value="HADHALOGNASE"/>
</dbReference>
<dbReference type="Proteomes" id="UP000694557">
    <property type="component" value="Unassembled WGS sequence"/>
</dbReference>
<dbReference type="SUPFAM" id="SSF56112">
    <property type="entry name" value="Protein kinase-like (PK-like)"/>
    <property type="match status" value="1"/>
</dbReference>
<reference evidence="4" key="1">
    <citation type="submission" date="2025-08" db="UniProtKB">
        <authorList>
            <consortium name="Ensembl"/>
        </authorList>
    </citation>
    <scope>IDENTIFICATION</scope>
</reference>
<dbReference type="Pfam" id="PF00702">
    <property type="entry name" value="Hydrolase"/>
    <property type="match status" value="1"/>
</dbReference>
<dbReference type="Ensembl" id="ENSOKIT00005063257.1">
    <property type="protein sequence ID" value="ENSOKIP00005059504.1"/>
    <property type="gene ID" value="ENSOKIG00005025482.1"/>
</dbReference>
<dbReference type="InterPro" id="IPR002575">
    <property type="entry name" value="Aminoglycoside_PTrfase"/>
</dbReference>
<dbReference type="GeneTree" id="ENSGT00940000164635"/>
<dbReference type="InterPro" id="IPR023198">
    <property type="entry name" value="PGP-like_dom2"/>
</dbReference>
<evidence type="ECO:0000313" key="5">
    <source>
        <dbReference type="Proteomes" id="UP000694557"/>
    </source>
</evidence>
<keyword evidence="2" id="KW-0812">Transmembrane</keyword>
<dbReference type="SUPFAM" id="SSF56784">
    <property type="entry name" value="HAD-like"/>
    <property type="match status" value="1"/>
</dbReference>
<reference evidence="4" key="2">
    <citation type="submission" date="2025-09" db="UniProtKB">
        <authorList>
            <consortium name="Ensembl"/>
        </authorList>
    </citation>
    <scope>IDENTIFICATION</scope>
</reference>
<dbReference type="NCBIfam" id="TIGR01509">
    <property type="entry name" value="HAD-SF-IA-v3"/>
    <property type="match status" value="1"/>
</dbReference>
<proteinExistence type="predicted"/>
<organism evidence="4 5">
    <name type="scientific">Oncorhynchus kisutch</name>
    <name type="common">Coho salmon</name>
    <name type="synonym">Salmo kisutch</name>
    <dbReference type="NCBI Taxonomy" id="8019"/>
    <lineage>
        <taxon>Eukaryota</taxon>
        <taxon>Metazoa</taxon>
        <taxon>Chordata</taxon>
        <taxon>Craniata</taxon>
        <taxon>Vertebrata</taxon>
        <taxon>Euteleostomi</taxon>
        <taxon>Actinopterygii</taxon>
        <taxon>Neopterygii</taxon>
        <taxon>Teleostei</taxon>
        <taxon>Protacanthopterygii</taxon>
        <taxon>Salmoniformes</taxon>
        <taxon>Salmonidae</taxon>
        <taxon>Salmoninae</taxon>
        <taxon>Oncorhynchus</taxon>
    </lineage>
</organism>
<evidence type="ECO:0000313" key="4">
    <source>
        <dbReference type="Ensembl" id="ENSOKIP00005059504.1"/>
    </source>
</evidence>
<gene>
    <name evidence="4" type="primary">LOC109877213</name>
</gene>
<dbReference type="Gene3D" id="3.40.50.1000">
    <property type="entry name" value="HAD superfamily/HAD-like"/>
    <property type="match status" value="1"/>
</dbReference>
<dbReference type="InterPro" id="IPR052898">
    <property type="entry name" value="ACAD10-like"/>
</dbReference>
<keyword evidence="2" id="KW-1133">Transmembrane helix</keyword>
<dbReference type="Gene3D" id="1.10.150.240">
    <property type="entry name" value="Putative phosphatase, domain 2"/>
    <property type="match status" value="1"/>
</dbReference>
<evidence type="ECO:0000256" key="2">
    <source>
        <dbReference type="SAM" id="Phobius"/>
    </source>
</evidence>
<keyword evidence="1" id="KW-0007">Acetylation</keyword>
<dbReference type="PANTHER" id="PTHR47829">
    <property type="entry name" value="HYDROLASE, PUTATIVE (AFU_ORTHOLOGUE AFUA_1G12880)-RELATED"/>
    <property type="match status" value="1"/>
</dbReference>
<dbReference type="InterPro" id="IPR041726">
    <property type="entry name" value="ACAD10_11_N"/>
</dbReference>
<dbReference type="InterPro" id="IPR011945">
    <property type="entry name" value="HAD-SF_ppase_IA/epoxid_hydro_N"/>
</dbReference>
<dbReference type="CDD" id="cd02603">
    <property type="entry name" value="HAD_sEH-N_like"/>
    <property type="match status" value="1"/>
</dbReference>
<dbReference type="SFLD" id="SFLDS00003">
    <property type="entry name" value="Haloacid_Dehalogenase"/>
    <property type="match status" value="1"/>
</dbReference>
<feature type="domain" description="Aminoglycoside phosphotransferase" evidence="3">
    <location>
        <begin position="325"/>
        <end position="487"/>
    </location>
</feature>
<dbReference type="InterPro" id="IPR023214">
    <property type="entry name" value="HAD_sf"/>
</dbReference>
<name>A0A8C7HSN5_ONCKI</name>
<keyword evidence="2" id="KW-0472">Membrane</keyword>
<dbReference type="InterPro" id="IPR036412">
    <property type="entry name" value="HAD-like_sf"/>
</dbReference>
<dbReference type="NCBIfam" id="TIGR02247">
    <property type="entry name" value="HAD-1A3-hyp"/>
    <property type="match status" value="1"/>
</dbReference>
<evidence type="ECO:0000259" key="3">
    <source>
        <dbReference type="Pfam" id="PF01636"/>
    </source>
</evidence>
<dbReference type="Gene3D" id="3.90.1200.10">
    <property type="match status" value="1"/>
</dbReference>
<dbReference type="PANTHER" id="PTHR47829:SF3">
    <property type="entry name" value="AMINOGLYCOSIDE PHOSPHOTRANSFERASE DOMAIN-CONTAINING PROTEIN"/>
    <property type="match status" value="1"/>
</dbReference>
<dbReference type="SFLD" id="SFLDG01129">
    <property type="entry name" value="C1.5:_HAD__Beta-PGM__Phosphata"/>
    <property type="match status" value="1"/>
</dbReference>
<keyword evidence="5" id="KW-1185">Reference proteome</keyword>
<dbReference type="InterPro" id="IPR006439">
    <property type="entry name" value="HAD-SF_hydro_IA"/>
</dbReference>
<protein>
    <submittedName>
        <fullName evidence="4">Acyl-CoA dehydrogenase family member 10</fullName>
    </submittedName>
</protein>
<dbReference type="Pfam" id="PF01636">
    <property type="entry name" value="APH"/>
    <property type="match status" value="1"/>
</dbReference>
<feature type="transmembrane region" description="Helical" evidence="2">
    <location>
        <begin position="308"/>
        <end position="334"/>
    </location>
</feature>